<dbReference type="Proteomes" id="UP000801864">
    <property type="component" value="Unassembled WGS sequence"/>
</dbReference>
<proteinExistence type="predicted"/>
<evidence type="ECO:0000313" key="2">
    <source>
        <dbReference type="Proteomes" id="UP000801864"/>
    </source>
</evidence>
<protein>
    <submittedName>
        <fullName evidence="1">Uncharacterized protein</fullName>
    </submittedName>
</protein>
<comment type="caution">
    <text evidence="1">The sequence shown here is derived from an EMBL/GenBank/DDBJ whole genome shotgun (WGS) entry which is preliminary data.</text>
</comment>
<reference evidence="1 2" key="1">
    <citation type="submission" date="2018-06" db="EMBL/GenBank/DDBJ databases">
        <title>Genome analysis of cellulolytic fungus Trichoderma lentiforme CFAM-422.</title>
        <authorList>
            <person name="Steindorff A.S."/>
            <person name="Formighieri E.F."/>
            <person name="Midorikawa G.E.O."/>
            <person name="Tamietti M.S."/>
            <person name="Ramos E.Z."/>
            <person name="Silva A.S."/>
            <person name="Bon E.P.S."/>
            <person name="Mendes T.D."/>
            <person name="Damaso M.C.T."/>
            <person name="Favaro L.C.L."/>
        </authorList>
    </citation>
    <scope>NUCLEOTIDE SEQUENCE [LARGE SCALE GENOMIC DNA]</scope>
    <source>
        <strain evidence="1 2">CFAM-422</strain>
    </source>
</reference>
<dbReference type="AlphaFoldDB" id="A0A9P4XNX8"/>
<organism evidence="1 2">
    <name type="scientific">Trichoderma lentiforme</name>
    <dbReference type="NCBI Taxonomy" id="1567552"/>
    <lineage>
        <taxon>Eukaryota</taxon>
        <taxon>Fungi</taxon>
        <taxon>Dikarya</taxon>
        <taxon>Ascomycota</taxon>
        <taxon>Pezizomycotina</taxon>
        <taxon>Sordariomycetes</taxon>
        <taxon>Hypocreomycetidae</taxon>
        <taxon>Hypocreales</taxon>
        <taxon>Hypocreaceae</taxon>
        <taxon>Trichoderma</taxon>
    </lineage>
</organism>
<sequence>MHAAPLKQKQKQVEVRLKLLQHALGRRWEATQREAPGRRLARQKSDANHQMACRGVVSGYWILDPRLKTPAQWRRPWMIGPMVCIRPLPNRRFSSGSAALPHAALPNEARVTGPA</sequence>
<name>A0A9P4XNX8_9HYPO</name>
<keyword evidence="2" id="KW-1185">Reference proteome</keyword>
<accession>A0A9P4XNX8</accession>
<dbReference type="EMBL" id="QLNT01000003">
    <property type="protein sequence ID" value="KAF3075297.1"/>
    <property type="molecule type" value="Genomic_DNA"/>
</dbReference>
<evidence type="ECO:0000313" key="1">
    <source>
        <dbReference type="EMBL" id="KAF3075297.1"/>
    </source>
</evidence>
<gene>
    <name evidence="1" type="ORF">CFAM422_002059</name>
</gene>